<evidence type="ECO:0000313" key="1">
    <source>
        <dbReference type="EMBL" id="MTG87784.1"/>
    </source>
</evidence>
<protein>
    <submittedName>
        <fullName evidence="1">Uncharacterized protein</fullName>
    </submittedName>
</protein>
<gene>
    <name evidence="1" type="ORF">GJV82_02270</name>
</gene>
<name>A0A6N7ZEB0_9MICO</name>
<dbReference type="EMBL" id="WMKA01000003">
    <property type="protein sequence ID" value="MTG87784.1"/>
    <property type="molecule type" value="Genomic_DNA"/>
</dbReference>
<sequence>MNLTGMFRRKTFLDRAREALGLQKKRSGPDMVRSGLVTLGSLAAVTAASAAVSAIRTRQQGDDDAGE</sequence>
<accession>A0A6N7ZEB0</accession>
<dbReference type="AlphaFoldDB" id="A0A6N7ZEB0"/>
<dbReference type="Proteomes" id="UP000440668">
    <property type="component" value="Unassembled WGS sequence"/>
</dbReference>
<dbReference type="RefSeq" id="WP_155098091.1">
    <property type="nucleotide sequence ID" value="NZ_WMKA01000003.1"/>
</dbReference>
<reference evidence="1 2" key="1">
    <citation type="submission" date="2019-11" db="EMBL/GenBank/DDBJ databases">
        <title>Cellulosimicrobium composti sp. nov. isolated from a compost.</title>
        <authorList>
            <person name="Yang Y."/>
        </authorList>
    </citation>
    <scope>NUCLEOTIDE SEQUENCE [LARGE SCALE GENOMIC DNA]</scope>
    <source>
        <strain evidence="1 2">BIT-GX5</strain>
    </source>
</reference>
<proteinExistence type="predicted"/>
<evidence type="ECO:0000313" key="2">
    <source>
        <dbReference type="Proteomes" id="UP000440668"/>
    </source>
</evidence>
<organism evidence="1 2">
    <name type="scientific">Cellulosimicrobium composti</name>
    <dbReference type="NCBI Taxonomy" id="2672572"/>
    <lineage>
        <taxon>Bacteria</taxon>
        <taxon>Bacillati</taxon>
        <taxon>Actinomycetota</taxon>
        <taxon>Actinomycetes</taxon>
        <taxon>Micrococcales</taxon>
        <taxon>Promicromonosporaceae</taxon>
        <taxon>Cellulosimicrobium</taxon>
    </lineage>
</organism>
<comment type="caution">
    <text evidence="1">The sequence shown here is derived from an EMBL/GenBank/DDBJ whole genome shotgun (WGS) entry which is preliminary data.</text>
</comment>